<accession>A0A7V2F2Y3</accession>
<dbReference type="Pfam" id="PF01966">
    <property type="entry name" value="HD"/>
    <property type="match status" value="1"/>
</dbReference>
<dbReference type="SUPFAM" id="SSF109604">
    <property type="entry name" value="HD-domain/PDEase-like"/>
    <property type="match status" value="1"/>
</dbReference>
<feature type="domain" description="HD/PDEase" evidence="1">
    <location>
        <begin position="53"/>
        <end position="179"/>
    </location>
</feature>
<comment type="caution">
    <text evidence="2">The sequence shown here is derived from an EMBL/GenBank/DDBJ whole genome shotgun (WGS) entry which is preliminary data.</text>
</comment>
<dbReference type="EMBL" id="DSEC01000157">
    <property type="protein sequence ID" value="HER43262.1"/>
    <property type="molecule type" value="Genomic_DNA"/>
</dbReference>
<dbReference type="AlphaFoldDB" id="A0A7V2F2Y3"/>
<organism evidence="2">
    <name type="scientific">Eiseniibacteriota bacterium</name>
    <dbReference type="NCBI Taxonomy" id="2212470"/>
    <lineage>
        <taxon>Bacteria</taxon>
        <taxon>Candidatus Eiseniibacteriota</taxon>
    </lineage>
</organism>
<dbReference type="CDD" id="cd00077">
    <property type="entry name" value="HDc"/>
    <property type="match status" value="1"/>
</dbReference>
<evidence type="ECO:0000259" key="1">
    <source>
        <dbReference type="SMART" id="SM00471"/>
    </source>
</evidence>
<dbReference type="Gene3D" id="1.10.3210.10">
    <property type="entry name" value="Hypothetical protein af1432"/>
    <property type="match status" value="1"/>
</dbReference>
<dbReference type="InterPro" id="IPR003607">
    <property type="entry name" value="HD/PDEase_dom"/>
</dbReference>
<dbReference type="Proteomes" id="UP000886069">
    <property type="component" value="Unassembled WGS sequence"/>
</dbReference>
<gene>
    <name evidence="2" type="ORF">ENO08_02235</name>
</gene>
<dbReference type="InterPro" id="IPR006675">
    <property type="entry name" value="HDIG_dom"/>
</dbReference>
<proteinExistence type="predicted"/>
<dbReference type="SMART" id="SM00471">
    <property type="entry name" value="HDc"/>
    <property type="match status" value="1"/>
</dbReference>
<reference evidence="2" key="1">
    <citation type="journal article" date="2020" name="mSystems">
        <title>Genome- and Community-Level Interaction Insights into Carbon Utilization and Element Cycling Functions of Hydrothermarchaeota in Hydrothermal Sediment.</title>
        <authorList>
            <person name="Zhou Z."/>
            <person name="Liu Y."/>
            <person name="Xu W."/>
            <person name="Pan J."/>
            <person name="Luo Z.H."/>
            <person name="Li M."/>
        </authorList>
    </citation>
    <scope>NUCLEOTIDE SEQUENCE [LARGE SCALE GENOMIC DNA]</scope>
    <source>
        <strain evidence="2">SpSt-1233</strain>
    </source>
</reference>
<dbReference type="NCBIfam" id="TIGR00277">
    <property type="entry name" value="HDIG"/>
    <property type="match status" value="1"/>
</dbReference>
<protein>
    <submittedName>
        <fullName evidence="2">HD domain-containing protein</fullName>
    </submittedName>
</protein>
<name>A0A7V2F2Y3_UNCEI</name>
<evidence type="ECO:0000313" key="2">
    <source>
        <dbReference type="EMBL" id="HER43262.1"/>
    </source>
</evidence>
<sequence length="183" mass="20160">MPNWNVVFPELEWISDESLRRKVADVWDEATRMGGWKDGDIDTIPFTLLVSAGGVTLTQHTRIVTNLCRSIAEQMKVLGGFDIDDDMLIAGALLHDVGKMLEYRKEGGEVQVSRSGKLLRHPLSGMGLAMKGGLPEEVCHIIAVHSREGEGSYRSPEAVILHHADFIAFETTKAVQNAPPKGR</sequence>
<dbReference type="InterPro" id="IPR006674">
    <property type="entry name" value="HD_domain"/>
</dbReference>